<keyword evidence="1" id="KW-0812">Transmembrane</keyword>
<comment type="caution">
    <text evidence="4">The sequence shown here is derived from an EMBL/GenBank/DDBJ whole genome shotgun (WGS) entry which is preliminary data.</text>
</comment>
<dbReference type="EMBL" id="JAJTTA010000004">
    <property type="protein sequence ID" value="MCF0042749.1"/>
    <property type="molecule type" value="Genomic_DNA"/>
</dbReference>
<dbReference type="AlphaFoldDB" id="A0A9X1PEP6"/>
<dbReference type="RefSeq" id="WP_234615587.1">
    <property type="nucleotide sequence ID" value="NZ_CP098806.1"/>
</dbReference>
<dbReference type="Gene3D" id="2.60.120.1440">
    <property type="match status" value="1"/>
</dbReference>
<feature type="transmembrane region" description="Helical" evidence="1">
    <location>
        <begin position="102"/>
        <end position="122"/>
    </location>
</feature>
<keyword evidence="1" id="KW-1133">Transmembrane helix</keyword>
<dbReference type="InterPro" id="IPR006860">
    <property type="entry name" value="FecR"/>
</dbReference>
<dbReference type="PANTHER" id="PTHR30273">
    <property type="entry name" value="PERIPLASMIC SIGNAL SENSOR AND SIGMA FACTOR ACTIVATOR FECR-RELATED"/>
    <property type="match status" value="1"/>
</dbReference>
<proteinExistence type="predicted"/>
<feature type="domain" description="Protein FecR C-terminal" evidence="3">
    <location>
        <begin position="299"/>
        <end position="366"/>
    </location>
</feature>
<dbReference type="PIRSF" id="PIRSF018266">
    <property type="entry name" value="FecR"/>
    <property type="match status" value="1"/>
</dbReference>
<gene>
    <name evidence="4" type="ORF">LXM24_21785</name>
</gene>
<dbReference type="Proteomes" id="UP001139700">
    <property type="component" value="Unassembled WGS sequence"/>
</dbReference>
<dbReference type="Pfam" id="PF16344">
    <property type="entry name" value="FecR_C"/>
    <property type="match status" value="1"/>
</dbReference>
<dbReference type="InterPro" id="IPR032508">
    <property type="entry name" value="FecR_C"/>
</dbReference>
<evidence type="ECO:0000259" key="2">
    <source>
        <dbReference type="Pfam" id="PF04773"/>
    </source>
</evidence>
<dbReference type="Pfam" id="PF04773">
    <property type="entry name" value="FecR"/>
    <property type="match status" value="1"/>
</dbReference>
<evidence type="ECO:0000313" key="5">
    <source>
        <dbReference type="Proteomes" id="UP001139700"/>
    </source>
</evidence>
<keyword evidence="5" id="KW-1185">Reference proteome</keyword>
<accession>A0A9X1PEP6</accession>
<feature type="domain" description="FecR protein" evidence="2">
    <location>
        <begin position="153"/>
        <end position="240"/>
    </location>
</feature>
<sequence length="372" mass="41810">MHSSSTLLKDLLANPRFVAWARGEQPEDNRHWNNWAADDQEKQEIIAIAKELLDSFQIPDQHITDEHISSKISQALNTAKCIENERESRKLILFKGFRSVEWNVAASLVILLGLALALFGIYKKGYFRTDQKADLAKTDDNNAFTEISNKDQQVKYVRLSDGSAIVLHKNSSVRFPKHFAKTGREVFLTGEAFFEVTKNPEQPFFVYANELVAKVHGTSFSVKAGENDSQVIVAVKTGKVSVYTQRDAKAIQYKADKNLTALVLTPNQQATFIRNEAKLTRLALKSPVLLHIPIEHQVFTYAETPVAMVFAALEKAYGVKINFNKEIMGQCSITATLGDEPLENKLRWICTILEAEYAIKDDQITIKGSSCK</sequence>
<evidence type="ECO:0000313" key="4">
    <source>
        <dbReference type="EMBL" id="MCF0042749.1"/>
    </source>
</evidence>
<dbReference type="GO" id="GO:0016989">
    <property type="term" value="F:sigma factor antagonist activity"/>
    <property type="evidence" value="ECO:0007669"/>
    <property type="project" value="TreeGrafter"/>
</dbReference>
<dbReference type="PANTHER" id="PTHR30273:SF2">
    <property type="entry name" value="PROTEIN FECR"/>
    <property type="match status" value="1"/>
</dbReference>
<evidence type="ECO:0000256" key="1">
    <source>
        <dbReference type="SAM" id="Phobius"/>
    </source>
</evidence>
<name>A0A9X1PEP6_9BACT</name>
<protein>
    <submittedName>
        <fullName evidence="4">FecR family protein</fullName>
    </submittedName>
</protein>
<organism evidence="4 5">
    <name type="scientific">Dyadobacter fanqingshengii</name>
    <dbReference type="NCBI Taxonomy" id="2906443"/>
    <lineage>
        <taxon>Bacteria</taxon>
        <taxon>Pseudomonadati</taxon>
        <taxon>Bacteroidota</taxon>
        <taxon>Cytophagia</taxon>
        <taxon>Cytophagales</taxon>
        <taxon>Spirosomataceae</taxon>
        <taxon>Dyadobacter</taxon>
    </lineage>
</organism>
<reference evidence="4" key="1">
    <citation type="submission" date="2021-12" db="EMBL/GenBank/DDBJ databases">
        <title>Novel species in genus Dyadobacter.</title>
        <authorList>
            <person name="Ma C."/>
        </authorList>
    </citation>
    <scope>NUCLEOTIDE SEQUENCE</scope>
    <source>
        <strain evidence="4">CY399</strain>
    </source>
</reference>
<dbReference type="Gene3D" id="3.55.50.30">
    <property type="match status" value="1"/>
</dbReference>
<dbReference type="InterPro" id="IPR012373">
    <property type="entry name" value="Ferrdict_sens_TM"/>
</dbReference>
<keyword evidence="1" id="KW-0472">Membrane</keyword>
<evidence type="ECO:0000259" key="3">
    <source>
        <dbReference type="Pfam" id="PF16344"/>
    </source>
</evidence>